<dbReference type="AlphaFoldDB" id="A0A839Z775"/>
<organism evidence="1 2">
    <name type="scientific">Sphingomicrobium lutaoense</name>
    <dbReference type="NCBI Taxonomy" id="515949"/>
    <lineage>
        <taxon>Bacteria</taxon>
        <taxon>Pseudomonadati</taxon>
        <taxon>Pseudomonadota</taxon>
        <taxon>Alphaproteobacteria</taxon>
        <taxon>Sphingomonadales</taxon>
        <taxon>Sphingomonadaceae</taxon>
        <taxon>Sphingomicrobium</taxon>
    </lineage>
</organism>
<dbReference type="Proteomes" id="UP000578569">
    <property type="component" value="Unassembled WGS sequence"/>
</dbReference>
<evidence type="ECO:0000313" key="1">
    <source>
        <dbReference type="EMBL" id="MBB3764654.1"/>
    </source>
</evidence>
<dbReference type="EMBL" id="JACICF010000002">
    <property type="protein sequence ID" value="MBB3764654.1"/>
    <property type="molecule type" value="Genomic_DNA"/>
</dbReference>
<dbReference type="RefSeq" id="WP_183934039.1">
    <property type="nucleotide sequence ID" value="NZ_JACICF010000002.1"/>
</dbReference>
<reference evidence="1 2" key="1">
    <citation type="submission" date="2020-08" db="EMBL/GenBank/DDBJ databases">
        <title>Genomic Encyclopedia of Type Strains, Phase IV (KMG-IV): sequencing the most valuable type-strain genomes for metagenomic binning, comparative biology and taxonomic classification.</title>
        <authorList>
            <person name="Goeker M."/>
        </authorList>
    </citation>
    <scope>NUCLEOTIDE SEQUENCE [LARGE SCALE GENOMIC DNA]</scope>
    <source>
        <strain evidence="1 2">DSM 24194</strain>
    </source>
</reference>
<keyword evidence="2" id="KW-1185">Reference proteome</keyword>
<protein>
    <submittedName>
        <fullName evidence="1">Uncharacterized protein</fullName>
    </submittedName>
</protein>
<comment type="caution">
    <text evidence="1">The sequence shown here is derived from an EMBL/GenBank/DDBJ whole genome shotgun (WGS) entry which is preliminary data.</text>
</comment>
<sequence>MIRYVPREIAKDVQAFVEKSCKDTGVHIDDSSGRVAIATTSEKDIEKIRKKFEKEGFVL</sequence>
<gene>
    <name evidence="1" type="ORF">FHS50_001716</name>
</gene>
<proteinExistence type="predicted"/>
<accession>A0A839Z775</accession>
<evidence type="ECO:0000313" key="2">
    <source>
        <dbReference type="Proteomes" id="UP000578569"/>
    </source>
</evidence>
<name>A0A839Z775_9SPHN</name>